<dbReference type="Gene3D" id="1.10.10.10">
    <property type="entry name" value="Winged helix-like DNA-binding domain superfamily/Winged helix DNA-binding domain"/>
    <property type="match status" value="1"/>
</dbReference>
<reference evidence="1" key="1">
    <citation type="submission" date="2014-05" db="EMBL/GenBank/DDBJ databases">
        <authorList>
            <person name="Horn Fabian"/>
        </authorList>
    </citation>
    <scope>NUCLEOTIDE SEQUENCE</scope>
</reference>
<gene>
    <name evidence="2" type="ORF">J2Z30_007251</name>
    <name evidence="1" type="ORF">SIRAN7871</name>
</gene>
<reference evidence="2 3" key="2">
    <citation type="submission" date="2021-03" db="EMBL/GenBank/DDBJ databases">
        <title>Genomic Encyclopedia of Type Strains, Phase IV (KMG-IV): sequencing the most valuable type-strain genomes for metagenomic binning, comparative biology and taxonomic classification.</title>
        <authorList>
            <person name="Goeker M."/>
        </authorList>
    </citation>
    <scope>NUCLEOTIDE SEQUENCE [LARGE SCALE GENOMIC DNA]</scope>
    <source>
        <strain evidence="2 3">DSM 41954</strain>
    </source>
</reference>
<dbReference type="HOGENOM" id="CLU_1110903_0_0_11"/>
<dbReference type="EMBL" id="LK022848">
    <property type="protein sequence ID" value="CDR13032.1"/>
    <property type="molecule type" value="Genomic_DNA"/>
</dbReference>
<protein>
    <submittedName>
        <fullName evidence="2">ATP/maltotriose-dependent transcriptional regulator MalT</fullName>
    </submittedName>
    <submittedName>
        <fullName evidence="1">LuxR family transcriptional regulator</fullName>
    </submittedName>
</protein>
<name>A0A061A619_9ACTN</name>
<dbReference type="AlphaFoldDB" id="A0A061A619"/>
<dbReference type="EMBL" id="JAGGLR010000023">
    <property type="protein sequence ID" value="MBP2066203.1"/>
    <property type="molecule type" value="Genomic_DNA"/>
</dbReference>
<dbReference type="SUPFAM" id="SSF48452">
    <property type="entry name" value="TPR-like"/>
    <property type="match status" value="1"/>
</dbReference>
<dbReference type="InterPro" id="IPR011990">
    <property type="entry name" value="TPR-like_helical_dom_sf"/>
</dbReference>
<evidence type="ECO:0000313" key="2">
    <source>
        <dbReference type="EMBL" id="MBP2066203.1"/>
    </source>
</evidence>
<accession>A0A061A619</accession>
<dbReference type="GO" id="GO:0006355">
    <property type="term" value="P:regulation of DNA-templated transcription"/>
    <property type="evidence" value="ECO:0007669"/>
    <property type="project" value="InterPro"/>
</dbReference>
<dbReference type="InterPro" id="IPR016032">
    <property type="entry name" value="Sig_transdc_resp-reg_C-effctor"/>
</dbReference>
<dbReference type="Gene3D" id="1.25.40.10">
    <property type="entry name" value="Tetratricopeptide repeat domain"/>
    <property type="match status" value="1"/>
</dbReference>
<dbReference type="GO" id="GO:0003677">
    <property type="term" value="F:DNA binding"/>
    <property type="evidence" value="ECO:0007669"/>
    <property type="project" value="InterPro"/>
</dbReference>
<organism evidence="1">
    <name type="scientific">Streptomyces iranensis</name>
    <dbReference type="NCBI Taxonomy" id="576784"/>
    <lineage>
        <taxon>Bacteria</taxon>
        <taxon>Bacillati</taxon>
        <taxon>Actinomycetota</taxon>
        <taxon>Actinomycetes</taxon>
        <taxon>Kitasatosporales</taxon>
        <taxon>Streptomycetaceae</taxon>
        <taxon>Streptomyces</taxon>
        <taxon>Streptomyces violaceusniger group</taxon>
    </lineage>
</organism>
<dbReference type="GeneID" id="32472210"/>
<sequence length="250" mass="27211">MSCWPRARLRIADGDFVGGGAELTRVIRRARSAGMDWPGSICWQIEGAVLLGQTGQHDEALQQARQQLWFAEQTGSSRARARALRVLGSLCGGPEAEDMFTSAVDLLEGTGNDLDMARVTGELGTVLARLGRSQEADAVLTRSVRLAADCGARALGPRVRLQLVALDQHTPQDVSVRGTLSLTPRERWLLIDAPLGQANNIITNSRHITRRTVELHLSSAYRNLGIPGRGEFGKVRGSRVRWELLIDGAT</sequence>
<dbReference type="Proteomes" id="UP000756710">
    <property type="component" value="Unassembled WGS sequence"/>
</dbReference>
<proteinExistence type="predicted"/>
<evidence type="ECO:0000313" key="1">
    <source>
        <dbReference type="EMBL" id="CDR13032.1"/>
    </source>
</evidence>
<dbReference type="InterPro" id="IPR036388">
    <property type="entry name" value="WH-like_DNA-bd_sf"/>
</dbReference>
<dbReference type="RefSeq" id="WP_044577996.1">
    <property type="nucleotide sequence ID" value="NZ_BAABDR010000008.1"/>
</dbReference>
<evidence type="ECO:0000313" key="3">
    <source>
        <dbReference type="Proteomes" id="UP000756710"/>
    </source>
</evidence>
<dbReference type="SUPFAM" id="SSF46894">
    <property type="entry name" value="C-terminal effector domain of the bipartite response regulators"/>
    <property type="match status" value="1"/>
</dbReference>
<keyword evidence="3" id="KW-1185">Reference proteome</keyword>